<evidence type="ECO:0000256" key="1">
    <source>
        <dbReference type="SAM" id="MobiDB-lite"/>
    </source>
</evidence>
<dbReference type="Proteomes" id="UP000498980">
    <property type="component" value="Unassembled WGS sequence"/>
</dbReference>
<dbReference type="AlphaFoldDB" id="A0A7J0CCD9"/>
<dbReference type="EMBL" id="BLWC01000001">
    <property type="protein sequence ID" value="GFM99376.1"/>
    <property type="molecule type" value="Genomic_DNA"/>
</dbReference>
<comment type="caution">
    <text evidence="2">The sequence shown here is derived from an EMBL/GenBank/DDBJ whole genome shotgun (WGS) entry which is preliminary data.</text>
</comment>
<protein>
    <submittedName>
        <fullName evidence="2">Uncharacterized protein</fullName>
    </submittedName>
</protein>
<keyword evidence="3" id="KW-1185">Reference proteome</keyword>
<accession>A0A7J0CCD9</accession>
<name>A0A7J0CCD9_9ACTN</name>
<feature type="compositionally biased region" description="Low complexity" evidence="1">
    <location>
        <begin position="31"/>
        <end position="48"/>
    </location>
</feature>
<feature type="region of interest" description="Disordered" evidence="1">
    <location>
        <begin position="18"/>
        <end position="66"/>
    </location>
</feature>
<sequence>MPGNRGLVFGCGEWTREEAGHGLRRHPAAPAPAATRPSARPSRQPAAAGLSGPGMEGRSSPGDESRSVVTYVQLVYV</sequence>
<evidence type="ECO:0000313" key="3">
    <source>
        <dbReference type="Proteomes" id="UP000498980"/>
    </source>
</evidence>
<gene>
    <name evidence="2" type="ORF">Sfulv_41870</name>
</gene>
<evidence type="ECO:0000313" key="2">
    <source>
        <dbReference type="EMBL" id="GFM99376.1"/>
    </source>
</evidence>
<reference evidence="2 3" key="1">
    <citation type="submission" date="2020-05" db="EMBL/GenBank/DDBJ databases">
        <title>Whole genome shotgun sequence of Streptomyces fulvorobeus NBRC 15897.</title>
        <authorList>
            <person name="Komaki H."/>
            <person name="Tamura T."/>
        </authorList>
    </citation>
    <scope>NUCLEOTIDE SEQUENCE [LARGE SCALE GENOMIC DNA]</scope>
    <source>
        <strain evidence="2 3">NBRC 15897</strain>
    </source>
</reference>
<proteinExistence type="predicted"/>
<organism evidence="2 3">
    <name type="scientific">Streptomyces fulvorobeus</name>
    <dbReference type="NCBI Taxonomy" id="284028"/>
    <lineage>
        <taxon>Bacteria</taxon>
        <taxon>Bacillati</taxon>
        <taxon>Actinomycetota</taxon>
        <taxon>Actinomycetes</taxon>
        <taxon>Kitasatosporales</taxon>
        <taxon>Streptomycetaceae</taxon>
        <taxon>Streptomyces</taxon>
    </lineage>
</organism>